<evidence type="ECO:0000313" key="3">
    <source>
        <dbReference type="Proteomes" id="UP001589619"/>
    </source>
</evidence>
<dbReference type="PANTHER" id="PTHR43283:SF7">
    <property type="entry name" value="BETA-LACTAMASE-RELATED DOMAIN-CONTAINING PROTEIN"/>
    <property type="match status" value="1"/>
</dbReference>
<feature type="domain" description="Beta-lactamase-related" evidence="1">
    <location>
        <begin position="41"/>
        <end position="301"/>
    </location>
</feature>
<dbReference type="PANTHER" id="PTHR43283">
    <property type="entry name" value="BETA-LACTAMASE-RELATED"/>
    <property type="match status" value="1"/>
</dbReference>
<dbReference type="GO" id="GO:0016787">
    <property type="term" value="F:hydrolase activity"/>
    <property type="evidence" value="ECO:0007669"/>
    <property type="project" value="UniProtKB-KW"/>
</dbReference>
<protein>
    <submittedName>
        <fullName evidence="2">Serine hydrolase domain-containing protein</fullName>
        <ecNumber evidence="2">3.-.-.-</ecNumber>
    </submittedName>
</protein>
<dbReference type="EC" id="3.-.-.-" evidence="2"/>
<dbReference type="InterPro" id="IPR012338">
    <property type="entry name" value="Beta-lactam/transpept-like"/>
</dbReference>
<dbReference type="InterPro" id="IPR001466">
    <property type="entry name" value="Beta-lactam-related"/>
</dbReference>
<organism evidence="2 3">
    <name type="scientific">Paenibacillus hodogayensis</name>
    <dbReference type="NCBI Taxonomy" id="279208"/>
    <lineage>
        <taxon>Bacteria</taxon>
        <taxon>Bacillati</taxon>
        <taxon>Bacillota</taxon>
        <taxon>Bacilli</taxon>
        <taxon>Bacillales</taxon>
        <taxon>Paenibacillaceae</taxon>
        <taxon>Paenibacillus</taxon>
    </lineage>
</organism>
<dbReference type="Gene3D" id="3.40.710.10">
    <property type="entry name" value="DD-peptidase/beta-lactamase superfamily"/>
    <property type="match status" value="1"/>
</dbReference>
<evidence type="ECO:0000313" key="2">
    <source>
        <dbReference type="EMBL" id="MFB9751963.1"/>
    </source>
</evidence>
<gene>
    <name evidence="2" type="ORF">ACFFNY_10385</name>
</gene>
<sequence>MNQNELFALSFSPERLGIPSSSILRFMDKLHREQICMHGFLLLRQGQIAAEGYWSPFSETSMHRMYSVSKSIVSLAIGLLIDEGKLNLHDRVVAFFKDKLPDPLHPYLAQATVRDLLMMASPHIRTTYTRHDTDWAATFLNSKPTHIPGTLFSYDTSATVALSTIVERISGLTFLSYMRERLLDPIGFSQDAWCVQTPEGTSWGGSGVICSLRDMAKLAYVCLNKGRWNERQLISESYIREATSKQMDNSITGHHGYGYQIWIERNNGFSFRGMGSQLAYCFPEQDLIFACIADTQGSPNAEVNIVHAFREEIFNAVTEYPLPEEDATYTILKEKLKTLEILPQTGNHTSSFERKVAGNWYAFQENTMGLKRMRFSFLGDEGLWEYENASGEHRLRFGIGKMVQGPFPQTNYYGKRIGTVSGKGYDCLSSAAWVEEHKLNLLVYITDIHLGSLKMTVSFKENEVTVYMIKAAEWFLDEYEGVASGHCV</sequence>
<proteinExistence type="predicted"/>
<reference evidence="2 3" key="1">
    <citation type="submission" date="2024-09" db="EMBL/GenBank/DDBJ databases">
        <authorList>
            <person name="Sun Q."/>
            <person name="Mori K."/>
        </authorList>
    </citation>
    <scope>NUCLEOTIDE SEQUENCE [LARGE SCALE GENOMIC DNA]</scope>
    <source>
        <strain evidence="2 3">JCM 12520</strain>
    </source>
</reference>
<evidence type="ECO:0000259" key="1">
    <source>
        <dbReference type="Pfam" id="PF00144"/>
    </source>
</evidence>
<name>A0ABV5VUN3_9BACL</name>
<keyword evidence="3" id="KW-1185">Reference proteome</keyword>
<dbReference type="Proteomes" id="UP001589619">
    <property type="component" value="Unassembled WGS sequence"/>
</dbReference>
<dbReference type="EMBL" id="JBHMAG010000008">
    <property type="protein sequence ID" value="MFB9751963.1"/>
    <property type="molecule type" value="Genomic_DNA"/>
</dbReference>
<accession>A0ABV5VUN3</accession>
<comment type="caution">
    <text evidence="2">The sequence shown here is derived from an EMBL/GenBank/DDBJ whole genome shotgun (WGS) entry which is preliminary data.</text>
</comment>
<dbReference type="InterPro" id="IPR050789">
    <property type="entry name" value="Diverse_Enzym_Activities"/>
</dbReference>
<keyword evidence="2" id="KW-0378">Hydrolase</keyword>
<dbReference type="SUPFAM" id="SSF56601">
    <property type="entry name" value="beta-lactamase/transpeptidase-like"/>
    <property type="match status" value="1"/>
</dbReference>
<dbReference type="RefSeq" id="WP_344915815.1">
    <property type="nucleotide sequence ID" value="NZ_BAAAYO010000017.1"/>
</dbReference>
<dbReference type="Pfam" id="PF00144">
    <property type="entry name" value="Beta-lactamase"/>
    <property type="match status" value="1"/>
</dbReference>